<proteinExistence type="inferred from homology"/>
<dbReference type="AlphaFoldDB" id="A0A3B1A280"/>
<dbReference type="PANTHER" id="PTHR10196:SF69">
    <property type="entry name" value="GLYCEROL KINASE"/>
    <property type="match status" value="1"/>
</dbReference>
<name>A0A3B1A280_9ZZZZ</name>
<dbReference type="PIRSF" id="PIRSF000538">
    <property type="entry name" value="GlpK"/>
    <property type="match status" value="1"/>
</dbReference>
<evidence type="ECO:0000259" key="6">
    <source>
        <dbReference type="Pfam" id="PF00370"/>
    </source>
</evidence>
<dbReference type="Pfam" id="PF02782">
    <property type="entry name" value="FGGY_C"/>
    <property type="match status" value="1"/>
</dbReference>
<keyword evidence="5" id="KW-0067">ATP-binding</keyword>
<evidence type="ECO:0000313" key="8">
    <source>
        <dbReference type="EMBL" id="VAW94253.1"/>
    </source>
</evidence>
<accession>A0A3B1A280</accession>
<keyword evidence="4 8" id="KW-0418">Kinase</keyword>
<dbReference type="InterPro" id="IPR000577">
    <property type="entry name" value="Carb_kinase_FGGY"/>
</dbReference>
<keyword evidence="3" id="KW-0547">Nucleotide-binding</keyword>
<evidence type="ECO:0000256" key="2">
    <source>
        <dbReference type="ARBA" id="ARBA00022679"/>
    </source>
</evidence>
<feature type="domain" description="Carbohydrate kinase FGGY C-terminal" evidence="7">
    <location>
        <begin position="252"/>
        <end position="444"/>
    </location>
</feature>
<dbReference type="GO" id="GO:0005524">
    <property type="term" value="F:ATP binding"/>
    <property type="evidence" value="ECO:0007669"/>
    <property type="project" value="UniProtKB-KW"/>
</dbReference>
<dbReference type="PANTHER" id="PTHR10196">
    <property type="entry name" value="SUGAR KINASE"/>
    <property type="match status" value="1"/>
</dbReference>
<dbReference type="GO" id="GO:0004370">
    <property type="term" value="F:glycerol kinase activity"/>
    <property type="evidence" value="ECO:0007669"/>
    <property type="project" value="UniProtKB-EC"/>
</dbReference>
<evidence type="ECO:0000256" key="5">
    <source>
        <dbReference type="ARBA" id="ARBA00022840"/>
    </source>
</evidence>
<evidence type="ECO:0000256" key="3">
    <source>
        <dbReference type="ARBA" id="ARBA00022741"/>
    </source>
</evidence>
<evidence type="ECO:0000256" key="4">
    <source>
        <dbReference type="ARBA" id="ARBA00022777"/>
    </source>
</evidence>
<organism evidence="8">
    <name type="scientific">hydrothermal vent metagenome</name>
    <dbReference type="NCBI Taxonomy" id="652676"/>
    <lineage>
        <taxon>unclassified sequences</taxon>
        <taxon>metagenomes</taxon>
        <taxon>ecological metagenomes</taxon>
    </lineage>
</organism>
<gene>
    <name evidence="8" type="ORF">MNBD_GAMMA19-2010</name>
</gene>
<evidence type="ECO:0000256" key="1">
    <source>
        <dbReference type="ARBA" id="ARBA00009156"/>
    </source>
</evidence>
<evidence type="ECO:0000259" key="7">
    <source>
        <dbReference type="Pfam" id="PF02782"/>
    </source>
</evidence>
<sequence>MFLAIDQGGHASRVVVFDGDGMQRASAVQQVSMHQPQPDWVEQDADEIALSICRALDDVAGQLGTHCQHIRMAGLATQRSNVVCWDRETGAALSPAISWQDRRAQHWMQQFSDQRVKIRNLTGLLPSAHYGVSKIHWCFEQLAEVKTAHDRGTLACGPLASFLLFRLLKANPFVVDSVNASRTLLWDWRQRHWSVDLLKMFGLVDEYLPQCVANHYPFGERGIGNISVPLTVCTGDQSAALFAGGKPETGSAYINIGTGAFMQCVMPPTKTTTVENPAQENLLRSVVWDDGDNSIQVLEATVNGAGSALLAVANELGISVENAQHQYAHWLASTKNIPLYLNGISGLGSPFWLPQFSSQFVGPHADDAQPPEKMVAVLESIVFLLCLNLKEMHRAGVSLQRIVISGGLSRLDSLCQRLADISQLPVERSPQTEATAKGLAYLLASPEQAWVNASETSRFIPQNNVALNERYQHWHRVLLAAVDKMNTGQKTES</sequence>
<dbReference type="InterPro" id="IPR018484">
    <property type="entry name" value="FGGY_N"/>
</dbReference>
<dbReference type="Pfam" id="PF00370">
    <property type="entry name" value="FGGY_N"/>
    <property type="match status" value="1"/>
</dbReference>
<feature type="domain" description="Carbohydrate kinase FGGY N-terminal" evidence="6">
    <location>
        <begin position="1"/>
        <end position="242"/>
    </location>
</feature>
<protein>
    <submittedName>
        <fullName evidence="8">Glycerol kinase</fullName>
        <ecNumber evidence="8">2.7.1.30</ecNumber>
    </submittedName>
</protein>
<dbReference type="InterPro" id="IPR043129">
    <property type="entry name" value="ATPase_NBD"/>
</dbReference>
<dbReference type="GO" id="GO:0005829">
    <property type="term" value="C:cytosol"/>
    <property type="evidence" value="ECO:0007669"/>
    <property type="project" value="TreeGrafter"/>
</dbReference>
<reference evidence="8" key="1">
    <citation type="submission" date="2018-06" db="EMBL/GenBank/DDBJ databases">
        <authorList>
            <person name="Zhirakovskaya E."/>
        </authorList>
    </citation>
    <scope>NUCLEOTIDE SEQUENCE</scope>
</reference>
<dbReference type="EMBL" id="UOFV01000013">
    <property type="protein sequence ID" value="VAW94253.1"/>
    <property type="molecule type" value="Genomic_DNA"/>
</dbReference>
<keyword evidence="2 8" id="KW-0808">Transferase</keyword>
<dbReference type="SUPFAM" id="SSF53067">
    <property type="entry name" value="Actin-like ATPase domain"/>
    <property type="match status" value="2"/>
</dbReference>
<dbReference type="EC" id="2.7.1.30" evidence="8"/>
<dbReference type="InterPro" id="IPR018485">
    <property type="entry name" value="FGGY_C"/>
</dbReference>
<comment type="similarity">
    <text evidence="1">Belongs to the FGGY kinase family.</text>
</comment>
<dbReference type="GO" id="GO:0006071">
    <property type="term" value="P:glycerol metabolic process"/>
    <property type="evidence" value="ECO:0007669"/>
    <property type="project" value="TreeGrafter"/>
</dbReference>
<dbReference type="Gene3D" id="3.30.420.40">
    <property type="match status" value="2"/>
</dbReference>